<dbReference type="HOGENOM" id="CLU_098241_0_0_7"/>
<evidence type="ECO:0000313" key="3">
    <source>
        <dbReference type="EMBL" id="AFI04613.1"/>
    </source>
</evidence>
<keyword evidence="4" id="KW-1185">Reference proteome</keyword>
<proteinExistence type="predicted"/>
<feature type="signal peptide" evidence="1">
    <location>
        <begin position="1"/>
        <end position="18"/>
    </location>
</feature>
<feature type="domain" description="Disulfide isomerase DsbG N-terminal" evidence="2">
    <location>
        <begin position="34"/>
        <end position="123"/>
    </location>
</feature>
<dbReference type="RefSeq" id="WP_014661481.1">
    <property type="nucleotide sequence ID" value="NC_017737.1"/>
</dbReference>
<evidence type="ECO:0000256" key="1">
    <source>
        <dbReference type="SAM" id="SignalP"/>
    </source>
</evidence>
<gene>
    <name evidence="3" type="ordered locus">HCW_06775</name>
</gene>
<keyword evidence="1" id="KW-0732">Signal</keyword>
<protein>
    <submittedName>
        <fullName evidence="3">Thiol:disulfide interchange protein DsbC</fullName>
    </submittedName>
</protein>
<sequence>MILRAVMLSALLAIGANATPTKSNPQEKLMQSNLKKVVEKQTGKKINVLELKTLKSTSEFKIAVVEDPDTKYHIPLLVSKDGNLVVGLSNLFFSSKDSDVQMVNELNQKIQSFNVAQQNSGKLNAIFEEIPSDYVIEFPSSDVKNRDKILYIVSDPMCPHCQKELTKLREHLKENTIRMVIVGWLGANSAKKAAIIQEEMTQARARGANIEDKISIIEKVYSTQYDINAQKEPAGMRTKVETITKKIFDSGVIKYVPFLYEYKAKK</sequence>
<dbReference type="Pfam" id="PF18257">
    <property type="entry name" value="DsbG_N"/>
    <property type="match status" value="1"/>
</dbReference>
<dbReference type="InterPro" id="IPR036249">
    <property type="entry name" value="Thioredoxin-like_sf"/>
</dbReference>
<dbReference type="STRING" id="182217.HCW_06775"/>
<dbReference type="PATRIC" id="fig|182217.3.peg.1432"/>
<name>I0ENU4_HELC0</name>
<evidence type="ECO:0000313" key="4">
    <source>
        <dbReference type="Proteomes" id="UP000005010"/>
    </source>
</evidence>
<dbReference type="eggNOG" id="COG1651">
    <property type="taxonomic scope" value="Bacteria"/>
</dbReference>
<feature type="chain" id="PRO_5003625836" evidence="1">
    <location>
        <begin position="19"/>
        <end position="266"/>
    </location>
</feature>
<evidence type="ECO:0000259" key="2">
    <source>
        <dbReference type="Pfam" id="PF18257"/>
    </source>
</evidence>
<dbReference type="Gene3D" id="3.10.450.520">
    <property type="match status" value="1"/>
</dbReference>
<accession>I0ENU4</accession>
<dbReference type="Proteomes" id="UP000005010">
    <property type="component" value="Chromosome"/>
</dbReference>
<dbReference type="EMBL" id="CP003479">
    <property type="protein sequence ID" value="AFI04613.1"/>
    <property type="molecule type" value="Genomic_DNA"/>
</dbReference>
<reference evidence="4" key="1">
    <citation type="submission" date="2012-04" db="EMBL/GenBank/DDBJ databases">
        <title>Complete genome sequence of Helicobacter cetorum strain MIT 00-7128.</title>
        <authorList>
            <person name="Kersulyte D."/>
            <person name="Berg D.E."/>
        </authorList>
    </citation>
    <scope>NUCLEOTIDE SEQUENCE [LARGE SCALE GENOMIC DNA]</scope>
    <source>
        <strain evidence="4">MIT 00-7128</strain>
    </source>
</reference>
<organism evidence="3 4">
    <name type="scientific">Helicobacter cetorum (strain ATCC BAA-429 / MIT 00-7128)</name>
    <dbReference type="NCBI Taxonomy" id="182217"/>
    <lineage>
        <taxon>Bacteria</taxon>
        <taxon>Pseudomonadati</taxon>
        <taxon>Campylobacterota</taxon>
        <taxon>Epsilonproteobacteria</taxon>
        <taxon>Campylobacterales</taxon>
        <taxon>Helicobacteraceae</taxon>
        <taxon>Helicobacter</taxon>
    </lineage>
</organism>
<dbReference type="SUPFAM" id="SSF52833">
    <property type="entry name" value="Thioredoxin-like"/>
    <property type="match status" value="1"/>
</dbReference>
<dbReference type="Gene3D" id="3.40.30.10">
    <property type="entry name" value="Glutaredoxin"/>
    <property type="match status" value="1"/>
</dbReference>
<dbReference type="AlphaFoldDB" id="I0ENU4"/>
<dbReference type="KEGG" id="hce:HCW_06775"/>
<dbReference type="InterPro" id="IPR041556">
    <property type="entry name" value="DsbG_N"/>
</dbReference>